<dbReference type="InterPro" id="IPR036514">
    <property type="entry name" value="SGNH_hydro_sf"/>
</dbReference>
<dbReference type="Pfam" id="PF17996">
    <property type="entry name" value="CE2_N"/>
    <property type="match status" value="1"/>
</dbReference>
<dbReference type="Proteomes" id="UP000604481">
    <property type="component" value="Unassembled WGS sequence"/>
</dbReference>
<sequence length="359" mass="40280">MSKSTLLLCSFLPLISTAALAVVTDFPANQISVSGRTRFAEGQWQATWPGVNWSLRFSGSALGIRLNDAKNYFNVEIDGKVARQISPEAGERSIWLRNLGDGEHQVRLIKRTESPKDTGTVLGFQLDNGKVLPPPELPTRRIEFIGDSYTAALGNLSGKRECTEEQVWLNTDITQGFAAQTARALQADWQTNAMSGMGVLRNWNGNNPEHDFRTFYPLTLQTEPSSRYDFAWKPQVVVIGLGTNDFSTPVRAGEARNQEQLARDWLAAYKGLLGEVRTRYGKPVIIVTGAYLWPDDRLRPLLQKLVADEQQSGQRISFLDWGKLELTGCSWHPSLADHRRMTELLISRIREQNPAWPNP</sequence>
<gene>
    <name evidence="4" type="ORF">INR99_13135</name>
</gene>
<feature type="domain" description="Carbohydrate esterase 2 N-terminal" evidence="3">
    <location>
        <begin position="34"/>
        <end position="135"/>
    </location>
</feature>
<evidence type="ECO:0000256" key="1">
    <source>
        <dbReference type="SAM" id="SignalP"/>
    </source>
</evidence>
<dbReference type="Pfam" id="PF13472">
    <property type="entry name" value="Lipase_GDSL_2"/>
    <property type="match status" value="1"/>
</dbReference>
<dbReference type="InterPro" id="IPR037461">
    <property type="entry name" value="CtCE2-like_dom"/>
</dbReference>
<evidence type="ECO:0000313" key="5">
    <source>
        <dbReference type="Proteomes" id="UP000604481"/>
    </source>
</evidence>
<name>A0A8J7K8W2_9NEIS</name>
<dbReference type="AlphaFoldDB" id="A0A8J7K8W2"/>
<evidence type="ECO:0000313" key="4">
    <source>
        <dbReference type="EMBL" id="MBE9610288.1"/>
    </source>
</evidence>
<dbReference type="RefSeq" id="WP_194116815.1">
    <property type="nucleotide sequence ID" value="NZ_JADFUA010000008.1"/>
</dbReference>
<dbReference type="EMBL" id="JADFUA010000008">
    <property type="protein sequence ID" value="MBE9610288.1"/>
    <property type="molecule type" value="Genomic_DNA"/>
</dbReference>
<evidence type="ECO:0000259" key="3">
    <source>
        <dbReference type="Pfam" id="PF17996"/>
    </source>
</evidence>
<dbReference type="InterPro" id="IPR040794">
    <property type="entry name" value="CE2_N"/>
</dbReference>
<feature type="chain" id="PRO_5035247171" description="Endoglucanase E" evidence="1">
    <location>
        <begin position="22"/>
        <end position="359"/>
    </location>
</feature>
<evidence type="ECO:0008006" key="6">
    <source>
        <dbReference type="Google" id="ProtNLM"/>
    </source>
</evidence>
<dbReference type="InterPro" id="IPR013830">
    <property type="entry name" value="SGNH_hydro"/>
</dbReference>
<dbReference type="GO" id="GO:0052689">
    <property type="term" value="F:carboxylic ester hydrolase activity"/>
    <property type="evidence" value="ECO:0007669"/>
    <property type="project" value="InterPro"/>
</dbReference>
<dbReference type="PANTHER" id="PTHR37834:SF2">
    <property type="entry name" value="ESTERASE, SGNH HYDROLASE-TYPE"/>
    <property type="match status" value="1"/>
</dbReference>
<dbReference type="Gene3D" id="3.40.50.1110">
    <property type="entry name" value="SGNH hydrolase"/>
    <property type="match status" value="1"/>
</dbReference>
<feature type="domain" description="SGNH hydrolase-type esterase" evidence="2">
    <location>
        <begin position="144"/>
        <end position="305"/>
    </location>
</feature>
<organism evidence="4 5">
    <name type="scientific">Chitinilyticum piscinae</name>
    <dbReference type="NCBI Taxonomy" id="2866724"/>
    <lineage>
        <taxon>Bacteria</taxon>
        <taxon>Pseudomonadati</taxon>
        <taxon>Pseudomonadota</taxon>
        <taxon>Betaproteobacteria</taxon>
        <taxon>Neisseriales</taxon>
        <taxon>Chitinibacteraceae</taxon>
        <taxon>Chitinilyticum</taxon>
    </lineage>
</organism>
<dbReference type="Gene3D" id="2.60.120.260">
    <property type="entry name" value="Galactose-binding domain-like"/>
    <property type="match status" value="1"/>
</dbReference>
<proteinExistence type="predicted"/>
<feature type="signal peptide" evidence="1">
    <location>
        <begin position="1"/>
        <end position="21"/>
    </location>
</feature>
<keyword evidence="5" id="KW-1185">Reference proteome</keyword>
<comment type="caution">
    <text evidence="4">The sequence shown here is derived from an EMBL/GenBank/DDBJ whole genome shotgun (WGS) entry which is preliminary data.</text>
</comment>
<keyword evidence="1" id="KW-0732">Signal</keyword>
<reference evidence="4 5" key="1">
    <citation type="submission" date="2020-10" db="EMBL/GenBank/DDBJ databases">
        <title>The genome sequence of Chitinilyticum litopenaei 4Y14.</title>
        <authorList>
            <person name="Liu Y."/>
        </authorList>
    </citation>
    <scope>NUCLEOTIDE SEQUENCE [LARGE SCALE GENOMIC DNA]</scope>
    <source>
        <strain evidence="4 5">4Y14</strain>
    </source>
</reference>
<evidence type="ECO:0000259" key="2">
    <source>
        <dbReference type="Pfam" id="PF13472"/>
    </source>
</evidence>
<protein>
    <recommendedName>
        <fullName evidence="6">Endoglucanase E</fullName>
    </recommendedName>
</protein>
<dbReference type="PANTHER" id="PTHR37834">
    <property type="entry name" value="GDSL-LIKE LIPASE/ACYLHYDROLASE DOMAIN PROTEIN (AFU_ORTHOLOGUE AFUA_2G00620)"/>
    <property type="match status" value="1"/>
</dbReference>
<accession>A0A8J7K8W2</accession>
<dbReference type="InterPro" id="IPR052762">
    <property type="entry name" value="PCW_deacetylase/CE"/>
</dbReference>
<dbReference type="CDD" id="cd01831">
    <property type="entry name" value="Endoglucanase_E_like"/>
    <property type="match status" value="1"/>
</dbReference>
<dbReference type="SUPFAM" id="SSF52266">
    <property type="entry name" value="SGNH hydrolase"/>
    <property type="match status" value="1"/>
</dbReference>